<evidence type="ECO:0000256" key="6">
    <source>
        <dbReference type="ARBA" id="ARBA00056337"/>
    </source>
</evidence>
<dbReference type="GO" id="GO:0005737">
    <property type="term" value="C:cytoplasm"/>
    <property type="evidence" value="ECO:0007669"/>
    <property type="project" value="UniProtKB-SubCell"/>
</dbReference>
<dbReference type="GO" id="GO:0006018">
    <property type="term" value="P:2-deoxyribose 1-phosphate catabolic process"/>
    <property type="evidence" value="ECO:0007669"/>
    <property type="project" value="UniProtKB-UniRule"/>
</dbReference>
<evidence type="ECO:0000256" key="4">
    <source>
        <dbReference type="ARBA" id="ARBA00023270"/>
    </source>
</evidence>
<proteinExistence type="inferred from homology"/>
<dbReference type="OrthoDB" id="6579831at2"/>
<evidence type="ECO:0000313" key="8">
    <source>
        <dbReference type="EMBL" id="BBH49453.1"/>
    </source>
</evidence>
<name>A0A3G9JVF7_9ACTN</name>
<dbReference type="SUPFAM" id="SSF51569">
    <property type="entry name" value="Aldolase"/>
    <property type="match status" value="1"/>
</dbReference>
<dbReference type="RefSeq" id="WP_126420567.1">
    <property type="nucleotide sequence ID" value="NZ_AP019367.1"/>
</dbReference>
<dbReference type="NCBIfam" id="TIGR00126">
    <property type="entry name" value="deoC"/>
    <property type="match status" value="1"/>
</dbReference>
<dbReference type="PANTHER" id="PTHR10889:SF1">
    <property type="entry name" value="DEOXYRIBOSE-PHOSPHATE ALDOLASE"/>
    <property type="match status" value="1"/>
</dbReference>
<evidence type="ECO:0000256" key="3">
    <source>
        <dbReference type="ARBA" id="ARBA00023239"/>
    </source>
</evidence>
<comment type="pathway">
    <text evidence="7">Carbohydrate degradation; 2-deoxy-D-ribose 1-phosphate degradation; D-glyceraldehyde 3-phosphate and acetaldehyde from 2-deoxy-alpha-D-ribose 1-phosphate: step 2/2.</text>
</comment>
<comment type="catalytic activity">
    <reaction evidence="5 7">
        <text>2-deoxy-D-ribose 5-phosphate = D-glyceraldehyde 3-phosphate + acetaldehyde</text>
        <dbReference type="Rhea" id="RHEA:12821"/>
        <dbReference type="ChEBI" id="CHEBI:15343"/>
        <dbReference type="ChEBI" id="CHEBI:59776"/>
        <dbReference type="ChEBI" id="CHEBI:62877"/>
        <dbReference type="EC" id="4.1.2.4"/>
    </reaction>
</comment>
<dbReference type="InterPro" id="IPR013785">
    <property type="entry name" value="Aldolase_TIM"/>
</dbReference>
<dbReference type="FunFam" id="3.20.20.70:FF:000044">
    <property type="entry name" value="Deoxyribose-phosphate aldolase"/>
    <property type="match status" value="1"/>
</dbReference>
<gene>
    <name evidence="8" type="primary">deoC_1</name>
    <name evidence="7" type="synonym">deoC</name>
    <name evidence="8" type="ORF">Pcatena_00400</name>
</gene>
<keyword evidence="2 7" id="KW-0963">Cytoplasm</keyword>
<evidence type="ECO:0000256" key="5">
    <source>
        <dbReference type="ARBA" id="ARBA00048791"/>
    </source>
</evidence>
<dbReference type="PANTHER" id="PTHR10889">
    <property type="entry name" value="DEOXYRIBOSE-PHOSPHATE ALDOLASE"/>
    <property type="match status" value="1"/>
</dbReference>
<feature type="active site" description="Schiff-base intermediate with acetaldehyde" evidence="7">
    <location>
        <position position="165"/>
    </location>
</feature>
<dbReference type="PIRSF" id="PIRSF001357">
    <property type="entry name" value="DeoC"/>
    <property type="match status" value="1"/>
</dbReference>
<dbReference type="Pfam" id="PF01791">
    <property type="entry name" value="DeoC"/>
    <property type="match status" value="1"/>
</dbReference>
<dbReference type="Gene3D" id="3.20.20.70">
    <property type="entry name" value="Aldolase class I"/>
    <property type="match status" value="1"/>
</dbReference>
<feature type="active site" description="Proton donor/acceptor" evidence="7">
    <location>
        <position position="95"/>
    </location>
</feature>
<reference evidence="9" key="1">
    <citation type="submission" date="2018-11" db="EMBL/GenBank/DDBJ databases">
        <title>Comparative genomics of Parolsenella catena and Libanicoccus massiliensis: Reclassification of Libanicoccus massiliensis as Parolsenella massiliensis comb. nov.</title>
        <authorList>
            <person name="Sakamoto M."/>
            <person name="Ikeyama N."/>
            <person name="Murakami T."/>
            <person name="Mori H."/>
            <person name="Yuki M."/>
            <person name="Ohkuma M."/>
        </authorList>
    </citation>
    <scope>NUCLEOTIDE SEQUENCE [LARGE SCALE GENOMIC DNA]</scope>
    <source>
        <strain evidence="9">JCM 31932</strain>
    </source>
</reference>
<comment type="function">
    <text evidence="6 7">Catalyzes a reversible aldol reaction between acetaldehyde and D-glyceraldehyde 3-phosphate to generate 2-deoxy-D-ribose 5-phosphate.</text>
</comment>
<accession>A0A3G9JVF7</accession>
<evidence type="ECO:0000256" key="1">
    <source>
        <dbReference type="ARBA" id="ARBA00010936"/>
    </source>
</evidence>
<comment type="similarity">
    <text evidence="1 7">Belongs to the DeoC/FbaB aldolase family. DeoC type 1 subfamily.</text>
</comment>
<dbReference type="EMBL" id="AP019367">
    <property type="protein sequence ID" value="BBH49453.1"/>
    <property type="molecule type" value="Genomic_DNA"/>
</dbReference>
<dbReference type="Proteomes" id="UP000273154">
    <property type="component" value="Chromosome"/>
</dbReference>
<dbReference type="GeneID" id="88848182"/>
<dbReference type="HAMAP" id="MF_00114">
    <property type="entry name" value="DeoC_type1"/>
    <property type="match status" value="1"/>
</dbReference>
<keyword evidence="4 7" id="KW-0704">Schiff base</keyword>
<evidence type="ECO:0000256" key="7">
    <source>
        <dbReference type="HAMAP-Rule" id="MF_00114"/>
    </source>
</evidence>
<dbReference type="SMART" id="SM01133">
    <property type="entry name" value="DeoC"/>
    <property type="match status" value="1"/>
</dbReference>
<organism evidence="8 9">
    <name type="scientific">Parolsenella catena</name>
    <dbReference type="NCBI Taxonomy" id="2003188"/>
    <lineage>
        <taxon>Bacteria</taxon>
        <taxon>Bacillati</taxon>
        <taxon>Actinomycetota</taxon>
        <taxon>Coriobacteriia</taxon>
        <taxon>Coriobacteriales</taxon>
        <taxon>Atopobiaceae</taxon>
        <taxon>Parolsenella</taxon>
    </lineage>
</organism>
<dbReference type="InterPro" id="IPR028581">
    <property type="entry name" value="DeoC_typeI"/>
</dbReference>
<dbReference type="KEGG" id="pcat:Pcatena_00400"/>
<comment type="subcellular location">
    <subcellularLocation>
        <location evidence="7">Cytoplasm</location>
    </subcellularLocation>
</comment>
<dbReference type="GO" id="GO:0016052">
    <property type="term" value="P:carbohydrate catabolic process"/>
    <property type="evidence" value="ECO:0007669"/>
    <property type="project" value="TreeGrafter"/>
</dbReference>
<dbReference type="AlphaFoldDB" id="A0A3G9JVF7"/>
<dbReference type="UniPathway" id="UPA00002">
    <property type="reaction ID" value="UER00468"/>
</dbReference>
<dbReference type="GO" id="GO:0009264">
    <property type="term" value="P:deoxyribonucleotide catabolic process"/>
    <property type="evidence" value="ECO:0007669"/>
    <property type="project" value="UniProtKB-UniRule"/>
</dbReference>
<protein>
    <recommendedName>
        <fullName evidence="7">Deoxyribose-phosphate aldolase</fullName>
        <shortName evidence="7">DERA</shortName>
        <ecNumber evidence="7">4.1.2.4</ecNumber>
    </recommendedName>
    <alternativeName>
        <fullName evidence="7">2-deoxy-D-ribose 5-phosphate aldolase</fullName>
    </alternativeName>
    <alternativeName>
        <fullName evidence="7">Phosphodeoxyriboaldolase</fullName>
        <shortName evidence="7">Deoxyriboaldolase</shortName>
    </alternativeName>
</protein>
<evidence type="ECO:0000256" key="2">
    <source>
        <dbReference type="ARBA" id="ARBA00022490"/>
    </source>
</evidence>
<keyword evidence="9" id="KW-1185">Reference proteome</keyword>
<dbReference type="InterPro" id="IPR002915">
    <property type="entry name" value="DeoC/FbaB/LacD_aldolase"/>
</dbReference>
<dbReference type="InterPro" id="IPR011343">
    <property type="entry name" value="DeoC"/>
</dbReference>
<evidence type="ECO:0000313" key="9">
    <source>
        <dbReference type="Proteomes" id="UP000273154"/>
    </source>
</evidence>
<sequence>MSRWTLDDLARLVDHTNLHADATEADMAKLCDEAKAYHFKMVAINQVQSKFCSEYLAGTDIHTGAAIAFPLGQTSIAAKVNETKDAIANGANEIDYVVNLTQVKAGNWDYIKNEMTQIVEVCREASKGRDEEIPSKVIFENCLLTDDEKVKLAEIAREVEPTFIKTSTGFSTGGATVEDVKLMKAHCGDKVQVKAAGGIRDADTFLDMVRAGATRIGCSAGMPIIDELKRRFEEQGIDSIEL</sequence>
<dbReference type="GO" id="GO:0004139">
    <property type="term" value="F:deoxyribose-phosphate aldolase activity"/>
    <property type="evidence" value="ECO:0007669"/>
    <property type="project" value="UniProtKB-UniRule"/>
</dbReference>
<dbReference type="EC" id="4.1.2.4" evidence="7"/>
<keyword evidence="3 7" id="KW-0456">Lyase</keyword>
<dbReference type="CDD" id="cd00959">
    <property type="entry name" value="DeoC"/>
    <property type="match status" value="1"/>
</dbReference>
<feature type="active site" description="Proton donor/acceptor" evidence="7">
    <location>
        <position position="194"/>
    </location>
</feature>